<evidence type="ECO:0000256" key="3">
    <source>
        <dbReference type="PROSITE-ProRule" id="PRU00169"/>
    </source>
</evidence>
<dbReference type="FunFam" id="3.30.70.270:FF:000001">
    <property type="entry name" value="Diguanylate cyclase domain protein"/>
    <property type="match status" value="1"/>
</dbReference>
<dbReference type="CDD" id="cd01949">
    <property type="entry name" value="GGDEF"/>
    <property type="match status" value="1"/>
</dbReference>
<dbReference type="PROSITE" id="PS50110">
    <property type="entry name" value="RESPONSE_REGULATORY"/>
    <property type="match status" value="1"/>
</dbReference>
<dbReference type="EMBL" id="DMVW01000048">
    <property type="protein sequence ID" value="HAR51145.1"/>
    <property type="molecule type" value="Genomic_DNA"/>
</dbReference>
<protein>
    <recommendedName>
        <fullName evidence="1">diguanylate cyclase</fullName>
        <ecNumber evidence="1">2.7.7.65</ecNumber>
    </recommendedName>
</protein>
<dbReference type="Gene3D" id="3.30.70.270">
    <property type="match status" value="1"/>
</dbReference>
<dbReference type="PANTHER" id="PTHR45138">
    <property type="entry name" value="REGULATORY COMPONENTS OF SENSORY TRANSDUCTION SYSTEM"/>
    <property type="match status" value="1"/>
</dbReference>
<dbReference type="InterPro" id="IPR043128">
    <property type="entry name" value="Rev_trsase/Diguanyl_cyclase"/>
</dbReference>
<evidence type="ECO:0000313" key="7">
    <source>
        <dbReference type="Proteomes" id="UP000264719"/>
    </source>
</evidence>
<dbReference type="PANTHER" id="PTHR45138:SF9">
    <property type="entry name" value="DIGUANYLATE CYCLASE DGCM-RELATED"/>
    <property type="match status" value="1"/>
</dbReference>
<evidence type="ECO:0000313" key="6">
    <source>
        <dbReference type="EMBL" id="HAR51145.1"/>
    </source>
</evidence>
<organism evidence="6 7">
    <name type="scientific">Roseovarius nubinhibens</name>
    <dbReference type="NCBI Taxonomy" id="314263"/>
    <lineage>
        <taxon>Bacteria</taxon>
        <taxon>Pseudomonadati</taxon>
        <taxon>Pseudomonadota</taxon>
        <taxon>Alphaproteobacteria</taxon>
        <taxon>Rhodobacterales</taxon>
        <taxon>Roseobacteraceae</taxon>
        <taxon>Roseovarius</taxon>
    </lineage>
</organism>
<dbReference type="GO" id="GO:0000160">
    <property type="term" value="P:phosphorelay signal transduction system"/>
    <property type="evidence" value="ECO:0007669"/>
    <property type="project" value="InterPro"/>
</dbReference>
<dbReference type="SMART" id="SM00267">
    <property type="entry name" value="GGDEF"/>
    <property type="match status" value="1"/>
</dbReference>
<evidence type="ECO:0000259" key="4">
    <source>
        <dbReference type="PROSITE" id="PS50110"/>
    </source>
</evidence>
<evidence type="ECO:0000259" key="5">
    <source>
        <dbReference type="PROSITE" id="PS50887"/>
    </source>
</evidence>
<dbReference type="SUPFAM" id="SSF55073">
    <property type="entry name" value="Nucleotide cyclase"/>
    <property type="match status" value="1"/>
</dbReference>
<proteinExistence type="predicted"/>
<dbReference type="AlphaFoldDB" id="A0A348W9D3"/>
<dbReference type="InterPro" id="IPR000160">
    <property type="entry name" value="GGDEF_dom"/>
</dbReference>
<dbReference type="InterPro" id="IPR001789">
    <property type="entry name" value="Sig_transdc_resp-reg_receiver"/>
</dbReference>
<feature type="domain" description="GGDEF" evidence="5">
    <location>
        <begin position="341"/>
        <end position="483"/>
    </location>
</feature>
<sequence>MDRWSQEKGKSERHPMPGKILIAEPLATNRILLKVKLAAGHFEVIQASDAAETLRAIRLEAPDLVLLNSGLAGNNLATLIDAIRALPGQADLPIAALITEHLPEAARRDLAGRVDALLVRPTTDTLLLARLRGLLVQRNTLRDLRLQSGGGAPGFAEPAVPRLQPPGHIAILAPQGAPGQMLLRGLSRHLRHSLRLVDAARPFPDLTSGPRPDVVLLYLPDMSDRAARELVAELRAARSTRHAAALALLDSGAEETALHLLEARVEDVMMDRTDARELAARCDRLLTQAQELDHLRRQTRDGVRASVTDPLTGLYNRRFALPFLERVCSGQEGAGTDTLETGFAVMLADLDFFKNINDKYGHSGGDQVLRQVADHFRAILRDCDMVARIGGEEFLLVCPGVTPDEARQTADRICREIADTAIPLTGYSQPVHITVSIGLVMGRAGRGELSPTGGEAERLLARADAALYASKAHGRNTVTYQPRSAA</sequence>
<reference evidence="6 7" key="1">
    <citation type="journal article" date="2018" name="Nat. Biotechnol.">
        <title>A standardized bacterial taxonomy based on genome phylogeny substantially revises the tree of life.</title>
        <authorList>
            <person name="Parks D.H."/>
            <person name="Chuvochina M."/>
            <person name="Waite D.W."/>
            <person name="Rinke C."/>
            <person name="Skarshewski A."/>
            <person name="Chaumeil P.A."/>
            <person name="Hugenholtz P."/>
        </authorList>
    </citation>
    <scope>NUCLEOTIDE SEQUENCE [LARGE SCALE GENOMIC DNA]</scope>
    <source>
        <strain evidence="6">UBA9169</strain>
    </source>
</reference>
<comment type="caution">
    <text evidence="6">The sequence shown here is derived from an EMBL/GenBank/DDBJ whole genome shotgun (WGS) entry which is preliminary data.</text>
</comment>
<dbReference type="Gene3D" id="3.40.50.2300">
    <property type="match status" value="1"/>
</dbReference>
<dbReference type="NCBIfam" id="TIGR00254">
    <property type="entry name" value="GGDEF"/>
    <property type="match status" value="1"/>
</dbReference>
<dbReference type="EC" id="2.7.7.65" evidence="1"/>
<dbReference type="SUPFAM" id="SSF52172">
    <property type="entry name" value="CheY-like"/>
    <property type="match status" value="2"/>
</dbReference>
<feature type="domain" description="Response regulatory" evidence="4">
    <location>
        <begin position="19"/>
        <end position="135"/>
    </location>
</feature>
<dbReference type="InterPro" id="IPR050469">
    <property type="entry name" value="Diguanylate_Cyclase"/>
</dbReference>
<evidence type="ECO:0000256" key="2">
    <source>
        <dbReference type="ARBA" id="ARBA00034247"/>
    </source>
</evidence>
<gene>
    <name evidence="6" type="ORF">DCS45_04605</name>
</gene>
<dbReference type="PROSITE" id="PS50887">
    <property type="entry name" value="GGDEF"/>
    <property type="match status" value="1"/>
</dbReference>
<dbReference type="InterPro" id="IPR029787">
    <property type="entry name" value="Nucleotide_cyclase"/>
</dbReference>
<evidence type="ECO:0000256" key="1">
    <source>
        <dbReference type="ARBA" id="ARBA00012528"/>
    </source>
</evidence>
<accession>A0A348W9D3</accession>
<dbReference type="Proteomes" id="UP000264719">
    <property type="component" value="Unassembled WGS sequence"/>
</dbReference>
<name>A0A348W9D3_9RHOB</name>
<comment type="caution">
    <text evidence="3">Lacks conserved residue(s) required for the propagation of feature annotation.</text>
</comment>
<comment type="catalytic activity">
    <reaction evidence="2">
        <text>2 GTP = 3',3'-c-di-GMP + 2 diphosphate</text>
        <dbReference type="Rhea" id="RHEA:24898"/>
        <dbReference type="ChEBI" id="CHEBI:33019"/>
        <dbReference type="ChEBI" id="CHEBI:37565"/>
        <dbReference type="ChEBI" id="CHEBI:58805"/>
        <dbReference type="EC" id="2.7.7.65"/>
    </reaction>
</comment>
<dbReference type="InterPro" id="IPR011006">
    <property type="entry name" value="CheY-like_superfamily"/>
</dbReference>
<dbReference type="Pfam" id="PF00990">
    <property type="entry name" value="GGDEF"/>
    <property type="match status" value="1"/>
</dbReference>
<dbReference type="GO" id="GO:0052621">
    <property type="term" value="F:diguanylate cyclase activity"/>
    <property type="evidence" value="ECO:0007669"/>
    <property type="project" value="UniProtKB-EC"/>
</dbReference>